<dbReference type="PANTHER" id="PTHR30481">
    <property type="entry name" value="DNA ADENINE METHYLASE"/>
    <property type="match status" value="1"/>
</dbReference>
<dbReference type="InterPro" id="IPR012327">
    <property type="entry name" value="MeTrfase_D12"/>
</dbReference>
<dbReference type="InterPro" id="IPR012263">
    <property type="entry name" value="M_m6A_EcoRV"/>
</dbReference>
<dbReference type="GO" id="GO:0032259">
    <property type="term" value="P:methylation"/>
    <property type="evidence" value="ECO:0007669"/>
    <property type="project" value="UniProtKB-KW"/>
</dbReference>
<dbReference type="GO" id="GO:0006298">
    <property type="term" value="P:mismatch repair"/>
    <property type="evidence" value="ECO:0007669"/>
    <property type="project" value="TreeGrafter"/>
</dbReference>
<dbReference type="EC" id="2.1.1.72" evidence="2"/>
<proteinExistence type="inferred from homology"/>
<evidence type="ECO:0000256" key="2">
    <source>
        <dbReference type="ARBA" id="ARBA00011900"/>
    </source>
</evidence>
<evidence type="ECO:0000313" key="7">
    <source>
        <dbReference type="EMBL" id="MYC96754.1"/>
    </source>
</evidence>
<accession>A0A6B1DAV4</accession>
<dbReference type="Gene3D" id="1.10.1020.10">
    <property type="entry name" value="Adenine-specific Methyltransferase, Domain 2"/>
    <property type="match status" value="1"/>
</dbReference>
<dbReference type="PRINTS" id="PR00505">
    <property type="entry name" value="D12N6MTFRASE"/>
</dbReference>
<dbReference type="EMBL" id="VXMH01000096">
    <property type="protein sequence ID" value="MYC96754.1"/>
    <property type="molecule type" value="Genomic_DNA"/>
</dbReference>
<keyword evidence="4" id="KW-0808">Transferase</keyword>
<dbReference type="GO" id="GO:0043565">
    <property type="term" value="F:sequence-specific DNA binding"/>
    <property type="evidence" value="ECO:0007669"/>
    <property type="project" value="TreeGrafter"/>
</dbReference>
<dbReference type="Gene3D" id="3.40.50.150">
    <property type="entry name" value="Vaccinia Virus protein VP39"/>
    <property type="match status" value="1"/>
</dbReference>
<keyword evidence="5" id="KW-0949">S-adenosyl-L-methionine</keyword>
<dbReference type="GO" id="GO:1904047">
    <property type="term" value="F:S-adenosyl-L-methionine binding"/>
    <property type="evidence" value="ECO:0007669"/>
    <property type="project" value="TreeGrafter"/>
</dbReference>
<reference evidence="7" key="1">
    <citation type="submission" date="2019-09" db="EMBL/GenBank/DDBJ databases">
        <title>Characterisation of the sponge microbiome using genome-centric metagenomics.</title>
        <authorList>
            <person name="Engelberts J.P."/>
            <person name="Robbins S.J."/>
            <person name="De Goeij J.M."/>
            <person name="Aranda M."/>
            <person name="Bell S.C."/>
            <person name="Webster N.S."/>
        </authorList>
    </citation>
    <scope>NUCLEOTIDE SEQUENCE</scope>
    <source>
        <strain evidence="7">SB0661_bin_32</strain>
    </source>
</reference>
<dbReference type="SUPFAM" id="SSF53335">
    <property type="entry name" value="S-adenosyl-L-methionine-dependent methyltransferases"/>
    <property type="match status" value="1"/>
</dbReference>
<dbReference type="GO" id="GO:0009007">
    <property type="term" value="F:site-specific DNA-methyltransferase (adenine-specific) activity"/>
    <property type="evidence" value="ECO:0007669"/>
    <property type="project" value="UniProtKB-EC"/>
</dbReference>
<dbReference type="PROSITE" id="PS00092">
    <property type="entry name" value="N6_MTASE"/>
    <property type="match status" value="1"/>
</dbReference>
<dbReference type="PANTHER" id="PTHR30481:SF3">
    <property type="entry name" value="DNA ADENINE METHYLASE"/>
    <property type="match status" value="1"/>
</dbReference>
<evidence type="ECO:0000256" key="1">
    <source>
        <dbReference type="ARBA" id="ARBA00006594"/>
    </source>
</evidence>
<gene>
    <name evidence="7" type="ORF">F4X14_17450</name>
</gene>
<dbReference type="AlphaFoldDB" id="A0A6B1DAV4"/>
<dbReference type="InterPro" id="IPR002052">
    <property type="entry name" value="DNA_methylase_N6_adenine_CS"/>
</dbReference>
<comment type="catalytic activity">
    <reaction evidence="6">
        <text>a 2'-deoxyadenosine in DNA + S-adenosyl-L-methionine = an N(6)-methyl-2'-deoxyadenosine in DNA + S-adenosyl-L-homocysteine + H(+)</text>
        <dbReference type="Rhea" id="RHEA:15197"/>
        <dbReference type="Rhea" id="RHEA-COMP:12418"/>
        <dbReference type="Rhea" id="RHEA-COMP:12419"/>
        <dbReference type="ChEBI" id="CHEBI:15378"/>
        <dbReference type="ChEBI" id="CHEBI:57856"/>
        <dbReference type="ChEBI" id="CHEBI:59789"/>
        <dbReference type="ChEBI" id="CHEBI:90615"/>
        <dbReference type="ChEBI" id="CHEBI:90616"/>
        <dbReference type="EC" id="2.1.1.72"/>
    </reaction>
</comment>
<dbReference type="InterPro" id="IPR023095">
    <property type="entry name" value="Ade_MeTrfase_dom_2"/>
</dbReference>
<keyword evidence="3 7" id="KW-0489">Methyltransferase</keyword>
<evidence type="ECO:0000256" key="4">
    <source>
        <dbReference type="ARBA" id="ARBA00022679"/>
    </source>
</evidence>
<evidence type="ECO:0000256" key="5">
    <source>
        <dbReference type="ARBA" id="ARBA00022691"/>
    </source>
</evidence>
<name>A0A6B1DAV4_9CHLR</name>
<dbReference type="PIRSF" id="PIRSF000398">
    <property type="entry name" value="M_m6A_EcoRV"/>
    <property type="match status" value="1"/>
</dbReference>
<dbReference type="GO" id="GO:0009307">
    <property type="term" value="P:DNA restriction-modification system"/>
    <property type="evidence" value="ECO:0007669"/>
    <property type="project" value="InterPro"/>
</dbReference>
<comment type="caution">
    <text evidence="7">The sequence shown here is derived from an EMBL/GenBank/DDBJ whole genome shotgun (WGS) entry which is preliminary data.</text>
</comment>
<protein>
    <recommendedName>
        <fullName evidence="2">site-specific DNA-methyltransferase (adenine-specific)</fullName>
        <ecNumber evidence="2">2.1.1.72</ecNumber>
    </recommendedName>
</protein>
<sequence>MKRMPQPIPYQGSKRNIAVQILSLLPGDINTLIEPFAGSAAISIRAAYAGLARSFHLNDLNRPLTDLLRLIVNEPDRIASDYERLWHQQLGREREFYDEARAHFNTTKRPDLLLYLLARCVKASVRYNAAGEFNQSPDNRRKGRLPQSMREDIHSVSRLLKGKTRITCGDFTATINYLDPATDLLYMDPPYQGTSNGRDARYCSGVNLSSLIGFLTELNSQNAMFVLSYDGRKGSKTYGRRLPQELNLAHVMIEAGRSTQSTLLGRQDFTHESLYLSPALLDRIEPAAERIEKLAKWRSSSAQLKLNL</sequence>
<dbReference type="Pfam" id="PF02086">
    <property type="entry name" value="MethyltransfD12"/>
    <property type="match status" value="1"/>
</dbReference>
<comment type="similarity">
    <text evidence="1">Belongs to the N(4)/N(6)-methyltransferase family.</text>
</comment>
<organism evidence="7">
    <name type="scientific">Caldilineaceae bacterium SB0661_bin_32</name>
    <dbReference type="NCBI Taxonomy" id="2605255"/>
    <lineage>
        <taxon>Bacteria</taxon>
        <taxon>Bacillati</taxon>
        <taxon>Chloroflexota</taxon>
        <taxon>Caldilineae</taxon>
        <taxon>Caldilineales</taxon>
        <taxon>Caldilineaceae</taxon>
    </lineage>
</organism>
<evidence type="ECO:0000256" key="6">
    <source>
        <dbReference type="ARBA" id="ARBA00047942"/>
    </source>
</evidence>
<evidence type="ECO:0000256" key="3">
    <source>
        <dbReference type="ARBA" id="ARBA00022603"/>
    </source>
</evidence>
<dbReference type="InterPro" id="IPR029063">
    <property type="entry name" value="SAM-dependent_MTases_sf"/>
</dbReference>